<feature type="domain" description="Sushi" evidence="6">
    <location>
        <begin position="540"/>
        <end position="601"/>
    </location>
</feature>
<dbReference type="CDD" id="cd00033">
    <property type="entry name" value="CCP"/>
    <property type="match status" value="6"/>
</dbReference>
<feature type="domain" description="CUB" evidence="5">
    <location>
        <begin position="599"/>
        <end position="714"/>
    </location>
</feature>
<dbReference type="InterPro" id="IPR035976">
    <property type="entry name" value="Sushi/SCR/CCP_sf"/>
</dbReference>
<feature type="domain" description="Sushi" evidence="6">
    <location>
        <begin position="369"/>
        <end position="428"/>
    </location>
</feature>
<name>A0A401PMB2_SCYTO</name>
<feature type="domain" description="CUB" evidence="5">
    <location>
        <begin position="140"/>
        <end position="248"/>
    </location>
</feature>
<dbReference type="EMBL" id="BFAA01000903">
    <property type="protein sequence ID" value="GCB74267.1"/>
    <property type="molecule type" value="Genomic_DNA"/>
</dbReference>
<dbReference type="PANTHER" id="PTHR45656:SF3">
    <property type="entry name" value="CUB AND SUSHI DOMAIN-CONTAINING PROTEIN 1"/>
    <property type="match status" value="1"/>
</dbReference>
<dbReference type="FunFam" id="2.10.70.10:FF:000002">
    <property type="entry name" value="CUB and Sushi multiple domains 3"/>
    <property type="match status" value="2"/>
</dbReference>
<dbReference type="PROSITE" id="PS01180">
    <property type="entry name" value="CUB"/>
    <property type="match status" value="4"/>
</dbReference>
<dbReference type="OrthoDB" id="5804959at2759"/>
<organism evidence="7 8">
    <name type="scientific">Scyliorhinus torazame</name>
    <name type="common">Cloudy catshark</name>
    <name type="synonym">Catulus torazame</name>
    <dbReference type="NCBI Taxonomy" id="75743"/>
    <lineage>
        <taxon>Eukaryota</taxon>
        <taxon>Metazoa</taxon>
        <taxon>Chordata</taxon>
        <taxon>Craniata</taxon>
        <taxon>Vertebrata</taxon>
        <taxon>Chondrichthyes</taxon>
        <taxon>Elasmobranchii</taxon>
        <taxon>Galeomorphii</taxon>
        <taxon>Galeoidea</taxon>
        <taxon>Carcharhiniformes</taxon>
        <taxon>Scyliorhinidae</taxon>
        <taxon>Scyliorhinus</taxon>
    </lineage>
</organism>
<comment type="caution">
    <text evidence="4">Lacks conserved residue(s) required for the propagation of feature annotation.</text>
</comment>
<dbReference type="InterPro" id="IPR051277">
    <property type="entry name" value="SEZ6_CSMD_C4BPB_Regulators"/>
</dbReference>
<reference evidence="7 8" key="1">
    <citation type="journal article" date="2018" name="Nat. Ecol. Evol.">
        <title>Shark genomes provide insights into elasmobranch evolution and the origin of vertebrates.</title>
        <authorList>
            <person name="Hara Y"/>
            <person name="Yamaguchi K"/>
            <person name="Onimaru K"/>
            <person name="Kadota M"/>
            <person name="Koyanagi M"/>
            <person name="Keeley SD"/>
            <person name="Tatsumi K"/>
            <person name="Tanaka K"/>
            <person name="Motone F"/>
            <person name="Kageyama Y"/>
            <person name="Nozu R"/>
            <person name="Adachi N"/>
            <person name="Nishimura O"/>
            <person name="Nakagawa R"/>
            <person name="Tanegashima C"/>
            <person name="Kiyatake I"/>
            <person name="Matsumoto R"/>
            <person name="Murakumo K"/>
            <person name="Nishida K"/>
            <person name="Terakita A"/>
            <person name="Kuratani S"/>
            <person name="Sato K"/>
            <person name="Hyodo S Kuraku.S."/>
        </authorList>
    </citation>
    <scope>NUCLEOTIDE SEQUENCE [LARGE SCALE GENOMIC DNA]</scope>
</reference>
<gene>
    <name evidence="7" type="ORF">scyTo_0003356</name>
</gene>
<feature type="domain" description="Sushi" evidence="6">
    <location>
        <begin position="714"/>
        <end position="776"/>
    </location>
</feature>
<dbReference type="FunFam" id="2.60.120.290:FF:000001">
    <property type="entry name" value="CUB and sushi domain-containing protein 3 isoform X1"/>
    <property type="match status" value="3"/>
</dbReference>
<evidence type="ECO:0000256" key="3">
    <source>
        <dbReference type="ARBA" id="ARBA00023157"/>
    </source>
</evidence>
<dbReference type="AlphaFoldDB" id="A0A401PMB2"/>
<feature type="domain" description="CUB" evidence="5">
    <location>
        <begin position="253"/>
        <end position="366"/>
    </location>
</feature>
<evidence type="ECO:0000313" key="7">
    <source>
        <dbReference type="EMBL" id="GCB74267.1"/>
    </source>
</evidence>
<evidence type="ECO:0000256" key="1">
    <source>
        <dbReference type="ARBA" id="ARBA00022659"/>
    </source>
</evidence>
<accession>A0A401PMB2</accession>
<proteinExistence type="predicted"/>
<dbReference type="PANTHER" id="PTHR45656">
    <property type="entry name" value="PROTEIN CBR-CLEC-78"/>
    <property type="match status" value="1"/>
</dbReference>
<dbReference type="Pfam" id="PF00084">
    <property type="entry name" value="Sushi"/>
    <property type="match status" value="6"/>
</dbReference>
<keyword evidence="1 4" id="KW-0768">Sushi</keyword>
<dbReference type="InterPro" id="IPR000859">
    <property type="entry name" value="CUB_dom"/>
</dbReference>
<evidence type="ECO:0000256" key="4">
    <source>
        <dbReference type="PROSITE-ProRule" id="PRU00302"/>
    </source>
</evidence>
<dbReference type="SUPFAM" id="SSF57535">
    <property type="entry name" value="Complement control module/SCR domain"/>
    <property type="match status" value="6"/>
</dbReference>
<dbReference type="Proteomes" id="UP000288216">
    <property type="component" value="Unassembled WGS sequence"/>
</dbReference>
<dbReference type="Gene3D" id="2.60.120.290">
    <property type="entry name" value="Spermadhesin, CUB domain"/>
    <property type="match status" value="5"/>
</dbReference>
<feature type="domain" description="Sushi" evidence="6">
    <location>
        <begin position="777"/>
        <end position="838"/>
    </location>
</feature>
<dbReference type="PROSITE" id="PS50923">
    <property type="entry name" value="SUSHI"/>
    <property type="match status" value="5"/>
</dbReference>
<evidence type="ECO:0000259" key="6">
    <source>
        <dbReference type="PROSITE" id="PS50923"/>
    </source>
</evidence>
<dbReference type="SMART" id="SM00042">
    <property type="entry name" value="CUB"/>
    <property type="match status" value="4"/>
</dbReference>
<dbReference type="Gene3D" id="2.10.70.10">
    <property type="entry name" value="Complement Module, domain 1"/>
    <property type="match status" value="6"/>
</dbReference>
<dbReference type="InterPro" id="IPR000436">
    <property type="entry name" value="Sushi_SCR_CCP_dom"/>
</dbReference>
<dbReference type="SUPFAM" id="SSF49854">
    <property type="entry name" value="Spermadhesin, CUB domain"/>
    <property type="match status" value="5"/>
</dbReference>
<evidence type="ECO:0000313" key="8">
    <source>
        <dbReference type="Proteomes" id="UP000288216"/>
    </source>
</evidence>
<feature type="domain" description="Sushi" evidence="6">
    <location>
        <begin position="77"/>
        <end position="138"/>
    </location>
</feature>
<feature type="non-terminal residue" evidence="7">
    <location>
        <position position="1"/>
    </location>
</feature>
<dbReference type="InterPro" id="IPR035914">
    <property type="entry name" value="Sperma_CUB_dom_sf"/>
</dbReference>
<dbReference type="OMA" id="CPANEVH"/>
<feature type="domain" description="CUB" evidence="5">
    <location>
        <begin position="430"/>
        <end position="541"/>
    </location>
</feature>
<comment type="caution">
    <text evidence="7">The sequence shown here is derived from an EMBL/GenBank/DDBJ whole genome shotgun (WGS) entry which is preliminary data.</text>
</comment>
<dbReference type="STRING" id="75743.A0A401PMB2"/>
<dbReference type="SMART" id="SM00032">
    <property type="entry name" value="CCP"/>
    <property type="match status" value="6"/>
</dbReference>
<sequence length="866" mass="95866">VFGQFAHFQTALNDVVELFDGHSQQARLLSSLSGSHSGETLPLATSNQILLRFNAKSGASSRGFHFVYQAVPRTSATQCSSVPEPRYGRRIGSEFSAGSIVRFECNPGYHLQGSKAIRCQAVPNGLAQWNDTIPSCVVPCRGNLTERRGTILSPGYPEPYGNSLNCVWKITVTEGAGIQIQVITFATEHNWDSLEIYDGGDATAPRLGSFSGTTVPALLNSTSNQLYLHFHSDISVAAAGYHLEYKTVGLTTCPDPVVPSNGVKIGDRYFVNDVVSFSCEPGYALQLKGVFINTGAVIQFLNFSTEANHDFLEIRNGPHYTSSLIGRFSGVDLPPVLLSTTHDTIIHFYSDHSENKQGFKLNYQAYELQSCPDPQTFQNGFIINSDYSVGQSISFECYPGYILIGQHVLTCHHGINRNWNHAFPKCEAPCSLNITSRNGTIYSPGFPNEYPNSKDCSWLITVPSGHGVYINFTLLQTELVNDYIAVWDGPDQTAPQLGIFSGNTALESAYSSTNQVLIKFHSDFSGGGFFVLNFHAYWLKKCQQPPVVPLAAVLTEDEDYEIGDIVKYQCPPGFTLVGSELMTCRLSTKLQFEGNPPSCEAQCPVNEIRRASSGVILSPGYPENYPNFQTCSWTIRVEPRYNITLYVEMFQSEKQFDELSIFDGPTGQNRLLVALSGNHTGKRNFTSTGRQLYLRWSTDHATSKKGFKIRYTASYCSLNSVPLNGGVLNKTVGAVNSMVQFYCKTGYQLVGRSNSTCRRFPNGMYQWDSAVPLCQAISCGIPQTPGNGSVFGRDYSMGSKVNYRCSEGFTLESSQQAIAVCREDGMWSNNWKTPQCKREFLYSLYDIYVLFSGKYVVSYNPLLYII</sequence>
<evidence type="ECO:0000259" key="5">
    <source>
        <dbReference type="PROSITE" id="PS01180"/>
    </source>
</evidence>
<dbReference type="CDD" id="cd00041">
    <property type="entry name" value="CUB"/>
    <property type="match status" value="3"/>
</dbReference>
<keyword evidence="2" id="KW-0677">Repeat</keyword>
<protein>
    <recommendedName>
        <fullName evidence="9">CUB and sushi domain-containing protein 1</fullName>
    </recommendedName>
</protein>
<evidence type="ECO:0000256" key="2">
    <source>
        <dbReference type="ARBA" id="ARBA00022737"/>
    </source>
</evidence>
<keyword evidence="3" id="KW-1015">Disulfide bond</keyword>
<dbReference type="Pfam" id="PF00431">
    <property type="entry name" value="CUB"/>
    <property type="match status" value="5"/>
</dbReference>
<evidence type="ECO:0008006" key="9">
    <source>
        <dbReference type="Google" id="ProtNLM"/>
    </source>
</evidence>
<keyword evidence="8" id="KW-1185">Reference proteome</keyword>